<accession>A0A0P7BU03</accession>
<feature type="transmembrane region" description="Helical" evidence="14">
    <location>
        <begin position="232"/>
        <end position="254"/>
    </location>
</feature>
<dbReference type="GO" id="GO:0045454">
    <property type="term" value="P:cell redox homeostasis"/>
    <property type="evidence" value="ECO:0007669"/>
    <property type="project" value="TreeGrafter"/>
</dbReference>
<evidence type="ECO:0000256" key="11">
    <source>
        <dbReference type="ARBA" id="ARBA00023284"/>
    </source>
</evidence>
<dbReference type="GO" id="GO:0034599">
    <property type="term" value="P:cellular response to oxidative stress"/>
    <property type="evidence" value="ECO:0007669"/>
    <property type="project" value="UniProtKB-ARBA"/>
</dbReference>
<feature type="transmembrane region" description="Helical" evidence="14">
    <location>
        <begin position="347"/>
        <end position="368"/>
    </location>
</feature>
<dbReference type="CDD" id="cd03015">
    <property type="entry name" value="PRX_Typ2cys"/>
    <property type="match status" value="1"/>
</dbReference>
<dbReference type="GO" id="GO:0005829">
    <property type="term" value="C:cytosol"/>
    <property type="evidence" value="ECO:0007669"/>
    <property type="project" value="TreeGrafter"/>
</dbReference>
<keyword evidence="11" id="KW-0676">Redox-active center</keyword>
<dbReference type="Proteomes" id="UP000050424">
    <property type="component" value="Unassembled WGS sequence"/>
</dbReference>
<proteinExistence type="inferred from homology"/>
<evidence type="ECO:0000256" key="4">
    <source>
        <dbReference type="ARBA" id="ARBA00022559"/>
    </source>
</evidence>
<dbReference type="SUPFAM" id="SSF52833">
    <property type="entry name" value="Thioredoxin-like"/>
    <property type="match status" value="1"/>
</dbReference>
<evidence type="ECO:0000256" key="5">
    <source>
        <dbReference type="ARBA" id="ARBA00022692"/>
    </source>
</evidence>
<comment type="caution">
    <text evidence="16">The sequence shown here is derived from an EMBL/GenBank/DDBJ whole genome shotgun (WGS) entry which is preliminary data.</text>
</comment>
<evidence type="ECO:0000256" key="3">
    <source>
        <dbReference type="ARBA" id="ARBA00013017"/>
    </source>
</evidence>
<evidence type="ECO:0000256" key="8">
    <source>
        <dbReference type="ARBA" id="ARBA00023002"/>
    </source>
</evidence>
<evidence type="ECO:0000256" key="1">
    <source>
        <dbReference type="ARBA" id="ARBA00004370"/>
    </source>
</evidence>
<comment type="similarity">
    <text evidence="2">Belongs to the peroxiredoxin family. AhpC/Prx1 subfamily.</text>
</comment>
<evidence type="ECO:0000256" key="7">
    <source>
        <dbReference type="ARBA" id="ARBA00022989"/>
    </source>
</evidence>
<keyword evidence="17" id="KW-1185">Reference proteome</keyword>
<dbReference type="Pfam" id="PF10417">
    <property type="entry name" value="1-cysPrx_C"/>
    <property type="match status" value="1"/>
</dbReference>
<dbReference type="EC" id="1.11.1.24" evidence="3"/>
<dbReference type="PANTHER" id="PTHR10681:SF128">
    <property type="entry name" value="THIOREDOXIN-DEPENDENT PEROXIDE REDUCTASE, MITOCHONDRIAL"/>
    <property type="match status" value="1"/>
</dbReference>
<feature type="region of interest" description="Disordered" evidence="13">
    <location>
        <begin position="686"/>
        <end position="712"/>
    </location>
</feature>
<feature type="transmembrane region" description="Helical" evidence="14">
    <location>
        <begin position="266"/>
        <end position="287"/>
    </location>
</feature>
<dbReference type="GO" id="GO:0042744">
    <property type="term" value="P:hydrogen peroxide catabolic process"/>
    <property type="evidence" value="ECO:0007669"/>
    <property type="project" value="TreeGrafter"/>
</dbReference>
<dbReference type="Pfam" id="PF00578">
    <property type="entry name" value="AhpC-TSA"/>
    <property type="match status" value="1"/>
</dbReference>
<feature type="transmembrane region" description="Helical" evidence="14">
    <location>
        <begin position="123"/>
        <end position="145"/>
    </location>
</feature>
<evidence type="ECO:0000256" key="9">
    <source>
        <dbReference type="ARBA" id="ARBA00023136"/>
    </source>
</evidence>
<dbReference type="Pfam" id="PF01490">
    <property type="entry name" value="Aa_trans"/>
    <property type="match status" value="1"/>
</dbReference>
<feature type="transmembrane region" description="Helical" evidence="14">
    <location>
        <begin position="374"/>
        <end position="399"/>
    </location>
</feature>
<evidence type="ECO:0000256" key="2">
    <source>
        <dbReference type="ARBA" id="ARBA00009796"/>
    </source>
</evidence>
<evidence type="ECO:0000256" key="12">
    <source>
        <dbReference type="ARBA" id="ARBA00049091"/>
    </source>
</evidence>
<dbReference type="GO" id="GO:0016020">
    <property type="term" value="C:membrane"/>
    <property type="evidence" value="ECO:0007669"/>
    <property type="project" value="UniProtKB-SubCell"/>
</dbReference>
<feature type="transmembrane region" description="Helical" evidence="14">
    <location>
        <begin position="151"/>
        <end position="171"/>
    </location>
</feature>
<feature type="domain" description="Thioredoxin" evidence="15">
    <location>
        <begin position="495"/>
        <end position="655"/>
    </location>
</feature>
<keyword evidence="7 14" id="KW-1133">Transmembrane helix</keyword>
<dbReference type="InterPro" id="IPR050217">
    <property type="entry name" value="Peroxiredoxin"/>
</dbReference>
<dbReference type="OrthoDB" id="40134at2759"/>
<keyword evidence="9 14" id="KW-0472">Membrane</keyword>
<dbReference type="InterPro" id="IPR000866">
    <property type="entry name" value="AhpC/TSA"/>
</dbReference>
<dbReference type="InterPro" id="IPR013766">
    <property type="entry name" value="Thioredoxin_domain"/>
</dbReference>
<comment type="subcellular location">
    <subcellularLocation>
        <location evidence="1">Membrane</location>
    </subcellularLocation>
</comment>
<evidence type="ECO:0000259" key="15">
    <source>
        <dbReference type="PROSITE" id="PS51352"/>
    </source>
</evidence>
<organism evidence="16 17">
    <name type="scientific">Neonectria ditissima</name>
    <dbReference type="NCBI Taxonomy" id="78410"/>
    <lineage>
        <taxon>Eukaryota</taxon>
        <taxon>Fungi</taxon>
        <taxon>Dikarya</taxon>
        <taxon>Ascomycota</taxon>
        <taxon>Pezizomycotina</taxon>
        <taxon>Sordariomycetes</taxon>
        <taxon>Hypocreomycetidae</taxon>
        <taxon>Hypocreales</taxon>
        <taxon>Nectriaceae</taxon>
        <taxon>Neonectria</taxon>
    </lineage>
</organism>
<dbReference type="STRING" id="78410.A0A0P7BU03"/>
<dbReference type="PANTHER" id="PTHR10681">
    <property type="entry name" value="THIOREDOXIN PEROXIDASE"/>
    <property type="match status" value="1"/>
</dbReference>
<dbReference type="FunFam" id="3.40.30.10:FF:000003">
    <property type="entry name" value="Peroxiredoxin 1"/>
    <property type="match status" value="1"/>
</dbReference>
<comment type="catalytic activity">
    <reaction evidence="12">
        <text>a hydroperoxide + [thioredoxin]-dithiol = an alcohol + [thioredoxin]-disulfide + H2O</text>
        <dbReference type="Rhea" id="RHEA:62620"/>
        <dbReference type="Rhea" id="RHEA-COMP:10698"/>
        <dbReference type="Rhea" id="RHEA-COMP:10700"/>
        <dbReference type="ChEBI" id="CHEBI:15377"/>
        <dbReference type="ChEBI" id="CHEBI:29950"/>
        <dbReference type="ChEBI" id="CHEBI:30879"/>
        <dbReference type="ChEBI" id="CHEBI:35924"/>
        <dbReference type="ChEBI" id="CHEBI:50058"/>
        <dbReference type="EC" id="1.11.1.24"/>
    </reaction>
</comment>
<gene>
    <name evidence="16" type="ORF">AK830_g2760</name>
</gene>
<keyword evidence="10" id="KW-1015">Disulfide bond</keyword>
<evidence type="ECO:0000313" key="16">
    <source>
        <dbReference type="EMBL" id="KPM43786.1"/>
    </source>
</evidence>
<sequence length="712" mass="77033">MFGGKKNEDLPDQIVAGEVHDDPGHAHDAVFGILTEDGPNYRNVGWLGTAGLMMKTQLGLGILSIPSVFDTLGMIPGLICLCVVAAITTWSDWIVGVFKLRHREVYGIDDAGGLMFGRIGQEIFGFAFGLYWTFVCGSAMLSVSIGLNAVSSHGTCTAVFVAVAAITGFMFASIRTLGRLSWLAWIGLVCIISSVVILTVAVGLQSRPAAAPKDAVWVSDYKLFNTPSFTEAISAICALIFAYAGTPAFFSIAAEMRDPNYYTRSLIVCQTVISACYVAIGCVVYYFCGSYVASPALGSAGVLIKKVSYGVALPGLIVTTMLTCHLASKHVFVRLLRGSRHLASNSFIHWASWLGCTFGITIIAYVIASGIPVFGGLVSLIGALLATSLSFQPMGCMWLYDNWSNGKESRLAGWIFGVCWSIFVIILGSFLTVQRALTWVISPLSTGPTAHQCRLALSGASGSARDNRFLFSFFPSSSSIVIQTSGKTIVIMSTAFVQRPAPDFKATTVFPGGEFRDISLSDYKGQWVVLLFYPMDFTFVCPTEIIQYNNALERFRAINTTVLGISTDSHFSHLAWIEKPRKQGGLGSDLELPLVADRSQKIARSYGVLIEEEGIALRGLFIIDPKGTLRQITVNDLPVGRDVEETIRLLEAFQFTDEHGEVCPAGWMKGSKGMKADPKGSLEYFAAQGEGKETNGNGVNGNGESRKRLREE</sequence>
<feature type="transmembrane region" description="Helical" evidence="14">
    <location>
        <begin position="74"/>
        <end position="95"/>
    </location>
</feature>
<feature type="transmembrane region" description="Helical" evidence="14">
    <location>
        <begin position="307"/>
        <end position="327"/>
    </location>
</feature>
<dbReference type="InterPro" id="IPR013057">
    <property type="entry name" value="AA_transpt_TM"/>
</dbReference>
<dbReference type="InterPro" id="IPR036249">
    <property type="entry name" value="Thioredoxin-like_sf"/>
</dbReference>
<evidence type="ECO:0000256" key="14">
    <source>
        <dbReference type="SAM" id="Phobius"/>
    </source>
</evidence>
<keyword evidence="6" id="KW-0049">Antioxidant</keyword>
<dbReference type="EMBL" id="LKCW01000027">
    <property type="protein sequence ID" value="KPM43786.1"/>
    <property type="molecule type" value="Genomic_DNA"/>
</dbReference>
<protein>
    <recommendedName>
        <fullName evidence="3">thioredoxin-dependent peroxiredoxin</fullName>
        <ecNumber evidence="3">1.11.1.24</ecNumber>
    </recommendedName>
</protein>
<dbReference type="Gene3D" id="3.40.30.10">
    <property type="entry name" value="Glutaredoxin"/>
    <property type="match status" value="1"/>
</dbReference>
<dbReference type="InterPro" id="IPR019479">
    <property type="entry name" value="Peroxiredoxin_C"/>
</dbReference>
<evidence type="ECO:0000313" key="17">
    <source>
        <dbReference type="Proteomes" id="UP000050424"/>
    </source>
</evidence>
<dbReference type="PROSITE" id="PS51352">
    <property type="entry name" value="THIOREDOXIN_2"/>
    <property type="match status" value="1"/>
</dbReference>
<reference evidence="16 17" key="1">
    <citation type="submission" date="2015-09" db="EMBL/GenBank/DDBJ databases">
        <title>Draft genome of a European isolate of the apple canker pathogen Neonectria ditissima.</title>
        <authorList>
            <person name="Gomez-Cortecero A."/>
            <person name="Harrison R.J."/>
            <person name="Armitage A.D."/>
        </authorList>
    </citation>
    <scope>NUCLEOTIDE SEQUENCE [LARGE SCALE GENOMIC DNA]</scope>
    <source>
        <strain evidence="16 17">R09/05</strain>
    </source>
</reference>
<feature type="transmembrane region" description="Helical" evidence="14">
    <location>
        <begin position="183"/>
        <end position="204"/>
    </location>
</feature>
<evidence type="ECO:0000256" key="10">
    <source>
        <dbReference type="ARBA" id="ARBA00023157"/>
    </source>
</evidence>
<keyword evidence="4" id="KW-0575">Peroxidase</keyword>
<name>A0A0P7BU03_9HYPO</name>
<keyword evidence="8" id="KW-0560">Oxidoreductase</keyword>
<dbReference type="GO" id="GO:0008379">
    <property type="term" value="F:thioredoxin peroxidase activity"/>
    <property type="evidence" value="ECO:0007669"/>
    <property type="project" value="TreeGrafter"/>
</dbReference>
<feature type="transmembrane region" description="Helical" evidence="14">
    <location>
        <begin position="411"/>
        <end position="433"/>
    </location>
</feature>
<evidence type="ECO:0000256" key="6">
    <source>
        <dbReference type="ARBA" id="ARBA00022862"/>
    </source>
</evidence>
<keyword evidence="5 14" id="KW-0812">Transmembrane</keyword>
<evidence type="ECO:0000256" key="13">
    <source>
        <dbReference type="SAM" id="MobiDB-lite"/>
    </source>
</evidence>
<dbReference type="AlphaFoldDB" id="A0A0P7BU03"/>